<dbReference type="Proteomes" id="UP000297972">
    <property type="component" value="Unassembled WGS sequence"/>
</dbReference>
<dbReference type="InterPro" id="IPR004443">
    <property type="entry name" value="YjeF_N_dom"/>
</dbReference>
<accession>A0A4Z1C881</accession>
<organism evidence="2 3">
    <name type="scientific">Paracoccus liaowanqingii</name>
    <dbReference type="NCBI Taxonomy" id="2560053"/>
    <lineage>
        <taxon>Bacteria</taxon>
        <taxon>Pseudomonadati</taxon>
        <taxon>Pseudomonadota</taxon>
        <taxon>Alphaproteobacteria</taxon>
        <taxon>Rhodobacterales</taxon>
        <taxon>Paracoccaceae</taxon>
        <taxon>Paracoccus</taxon>
    </lineage>
</organism>
<evidence type="ECO:0000313" key="3">
    <source>
        <dbReference type="Proteomes" id="UP000297972"/>
    </source>
</evidence>
<dbReference type="SUPFAM" id="SSF64153">
    <property type="entry name" value="YjeF N-terminal domain-like"/>
    <property type="match status" value="1"/>
</dbReference>
<dbReference type="RefSeq" id="WP_135818707.1">
    <property type="nucleotide sequence ID" value="NZ_SRPG01000229.1"/>
</dbReference>
<dbReference type="InterPro" id="IPR036652">
    <property type="entry name" value="YjeF_N_dom_sf"/>
</dbReference>
<dbReference type="Pfam" id="PF03853">
    <property type="entry name" value="YjeF_N"/>
    <property type="match status" value="1"/>
</dbReference>
<name>A0A4Z1C881_9RHOB</name>
<gene>
    <name evidence="2" type="ORF">E4L95_17560</name>
</gene>
<keyword evidence="3" id="KW-1185">Reference proteome</keyword>
<sequence>MTRLQGTEIVTAAQMRAIESAAMGSGAVSGLQLMTRAGAEVVGQIRLRWPRPGRVAVLCGPGANGGDGFVIARLLAGVGWRVRVLAADPITKRR</sequence>
<dbReference type="OrthoDB" id="9806925at2"/>
<protein>
    <recommendedName>
        <fullName evidence="1">YjeF N-terminal domain-containing protein</fullName>
    </recommendedName>
</protein>
<proteinExistence type="predicted"/>
<evidence type="ECO:0000313" key="2">
    <source>
        <dbReference type="EMBL" id="TGN50232.1"/>
    </source>
</evidence>
<dbReference type="AlphaFoldDB" id="A0A4Z1C881"/>
<reference evidence="2 3" key="1">
    <citation type="submission" date="2019-03" db="EMBL/GenBank/DDBJ databases">
        <authorList>
            <person name="Li J."/>
        </authorList>
    </citation>
    <scope>NUCLEOTIDE SEQUENCE [LARGE SCALE GENOMIC DNA]</scope>
    <source>
        <strain evidence="2 3">3058</strain>
    </source>
</reference>
<comment type="caution">
    <text evidence="2">The sequence shown here is derived from an EMBL/GenBank/DDBJ whole genome shotgun (WGS) entry which is preliminary data.</text>
</comment>
<dbReference type="PROSITE" id="PS51385">
    <property type="entry name" value="YJEF_N"/>
    <property type="match status" value="1"/>
</dbReference>
<evidence type="ECO:0000259" key="1">
    <source>
        <dbReference type="PROSITE" id="PS51385"/>
    </source>
</evidence>
<dbReference type="Gene3D" id="3.40.50.10260">
    <property type="entry name" value="YjeF N-terminal domain"/>
    <property type="match status" value="1"/>
</dbReference>
<dbReference type="EMBL" id="SRPG01000229">
    <property type="protein sequence ID" value="TGN50232.1"/>
    <property type="molecule type" value="Genomic_DNA"/>
</dbReference>
<feature type="domain" description="YjeF N-terminal" evidence="1">
    <location>
        <begin position="15"/>
        <end position="94"/>
    </location>
</feature>